<dbReference type="PANTHER" id="PTHR46259">
    <property type="entry name" value="ZINC FINGER CCHC-TYPE AND RNA-BINDING MOTIF-CONTAINING PROTEIN 1"/>
    <property type="match status" value="1"/>
</dbReference>
<sequence>MLSQVLRLYFTSTLKMPVLALTRSMVLRYVITGVAFILYLNVEDASSCANQVNGTELFGRTIKASIAKDNGRSVEFIRKRTYEDKTSCYECGVAGHLSYNCPANILGEREPPPKKKKKPRVFGDNQTSTTKSQYEDLDSDSELEDRSSNPAAAISNKNKKRRSTHPDNVTTDDEGATDERNIEPDFETLSAAIQFDREKAELEGTYSRSQPESDVTKRKKIHKSSYFSDEEDVSD</sequence>
<dbReference type="GO" id="GO:0005689">
    <property type="term" value="C:U12-type spliceosomal complex"/>
    <property type="evidence" value="ECO:0007669"/>
    <property type="project" value="InterPro"/>
</dbReference>
<dbReference type="AlphaFoldDB" id="A0A8D8YYE6"/>
<name>A0A8D8YYE6_9HEMI</name>
<dbReference type="GO" id="GO:0000398">
    <property type="term" value="P:mRNA splicing, via spliceosome"/>
    <property type="evidence" value="ECO:0007669"/>
    <property type="project" value="InterPro"/>
</dbReference>
<dbReference type="FunFam" id="4.10.60.10:FF:000009">
    <property type="entry name" value="Zinc finger CCHC-type and RNA-binding motif-containing protein 1"/>
    <property type="match status" value="1"/>
</dbReference>
<dbReference type="PROSITE" id="PS50158">
    <property type="entry name" value="ZF_CCHC"/>
    <property type="match status" value="1"/>
</dbReference>
<dbReference type="InterPro" id="IPR035979">
    <property type="entry name" value="RBD_domain_sf"/>
</dbReference>
<dbReference type="InterPro" id="IPR036875">
    <property type="entry name" value="Znf_CCHC_sf"/>
</dbReference>
<dbReference type="SUPFAM" id="SSF54928">
    <property type="entry name" value="RNA-binding domain, RBD"/>
    <property type="match status" value="1"/>
</dbReference>
<feature type="domain" description="CCHC-type" evidence="3">
    <location>
        <begin position="88"/>
        <end position="102"/>
    </location>
</feature>
<evidence type="ECO:0000313" key="4">
    <source>
        <dbReference type="EMBL" id="CAG6736566.1"/>
    </source>
</evidence>
<accession>A0A8D8YYE6</accession>
<protein>
    <submittedName>
        <fullName evidence="4">Zinc finger CCHC-type and RNA-binding motif-containing protein 1</fullName>
    </submittedName>
</protein>
<evidence type="ECO:0000256" key="2">
    <source>
        <dbReference type="SAM" id="MobiDB-lite"/>
    </source>
</evidence>
<keyword evidence="1" id="KW-0862">Zinc</keyword>
<dbReference type="SUPFAM" id="SSF57756">
    <property type="entry name" value="Retrovirus zinc finger-like domains"/>
    <property type="match status" value="1"/>
</dbReference>
<keyword evidence="1" id="KW-0863">Zinc-finger</keyword>
<feature type="region of interest" description="Disordered" evidence="2">
    <location>
        <begin position="103"/>
        <end position="235"/>
    </location>
</feature>
<evidence type="ECO:0000259" key="3">
    <source>
        <dbReference type="PROSITE" id="PS50158"/>
    </source>
</evidence>
<dbReference type="PANTHER" id="PTHR46259:SF1">
    <property type="entry name" value="ZINC FINGER CCHC-TYPE AND RNA-BINDING MOTIF-CONTAINING PROTEIN 1"/>
    <property type="match status" value="1"/>
</dbReference>
<dbReference type="GO" id="GO:0003676">
    <property type="term" value="F:nucleic acid binding"/>
    <property type="evidence" value="ECO:0007669"/>
    <property type="project" value="InterPro"/>
</dbReference>
<reference evidence="4" key="1">
    <citation type="submission" date="2021-05" db="EMBL/GenBank/DDBJ databases">
        <authorList>
            <person name="Alioto T."/>
            <person name="Alioto T."/>
            <person name="Gomez Garrido J."/>
        </authorList>
    </citation>
    <scope>NUCLEOTIDE SEQUENCE</scope>
</reference>
<keyword evidence="1" id="KW-0479">Metal-binding</keyword>
<dbReference type="Gene3D" id="4.10.60.10">
    <property type="entry name" value="Zinc finger, CCHC-type"/>
    <property type="match status" value="1"/>
</dbReference>
<proteinExistence type="predicted"/>
<dbReference type="InterPro" id="IPR001878">
    <property type="entry name" value="Znf_CCHC"/>
</dbReference>
<dbReference type="InterPro" id="IPR044598">
    <property type="entry name" value="ZCRB1"/>
</dbReference>
<dbReference type="Gene3D" id="3.30.70.330">
    <property type="match status" value="1"/>
</dbReference>
<dbReference type="GO" id="GO:0008270">
    <property type="term" value="F:zinc ion binding"/>
    <property type="evidence" value="ECO:0007669"/>
    <property type="project" value="UniProtKB-KW"/>
</dbReference>
<dbReference type="InterPro" id="IPR012677">
    <property type="entry name" value="Nucleotide-bd_a/b_plait_sf"/>
</dbReference>
<dbReference type="EMBL" id="HBUF01399877">
    <property type="protein sequence ID" value="CAG6736566.1"/>
    <property type="molecule type" value="Transcribed_RNA"/>
</dbReference>
<evidence type="ECO:0000256" key="1">
    <source>
        <dbReference type="PROSITE-ProRule" id="PRU00047"/>
    </source>
</evidence>
<organism evidence="4">
    <name type="scientific">Cacopsylla melanoneura</name>
    <dbReference type="NCBI Taxonomy" id="428564"/>
    <lineage>
        <taxon>Eukaryota</taxon>
        <taxon>Metazoa</taxon>
        <taxon>Ecdysozoa</taxon>
        <taxon>Arthropoda</taxon>
        <taxon>Hexapoda</taxon>
        <taxon>Insecta</taxon>
        <taxon>Pterygota</taxon>
        <taxon>Neoptera</taxon>
        <taxon>Paraneoptera</taxon>
        <taxon>Hemiptera</taxon>
        <taxon>Sternorrhyncha</taxon>
        <taxon>Psylloidea</taxon>
        <taxon>Psyllidae</taxon>
        <taxon>Psyllinae</taxon>
        <taxon>Cacopsylla</taxon>
    </lineage>
</organism>